<dbReference type="PANTHER" id="PTHR34107">
    <property type="entry name" value="SLL0198 PROTEIN-RELATED"/>
    <property type="match status" value="1"/>
</dbReference>
<dbReference type="CDD" id="cd06260">
    <property type="entry name" value="DUF820-like"/>
    <property type="match status" value="1"/>
</dbReference>
<dbReference type="InterPro" id="IPR012296">
    <property type="entry name" value="Nuclease_put_TT1808"/>
</dbReference>
<evidence type="ECO:0000313" key="2">
    <source>
        <dbReference type="EMBL" id="KFA92977.1"/>
    </source>
</evidence>
<gene>
    <name evidence="2" type="ORF">Q664_11855</name>
</gene>
<dbReference type="Gene3D" id="3.90.1570.10">
    <property type="entry name" value="tt1808, chain A"/>
    <property type="match status" value="1"/>
</dbReference>
<accession>A0A084SWZ2</accession>
<dbReference type="EMBL" id="JPMI01000075">
    <property type="protein sequence ID" value="KFA92977.1"/>
    <property type="molecule type" value="Genomic_DNA"/>
</dbReference>
<dbReference type="AlphaFoldDB" id="A0A084SWZ2"/>
<organism evidence="2 3">
    <name type="scientific">Archangium violaceum Cb vi76</name>
    <dbReference type="NCBI Taxonomy" id="1406225"/>
    <lineage>
        <taxon>Bacteria</taxon>
        <taxon>Pseudomonadati</taxon>
        <taxon>Myxococcota</taxon>
        <taxon>Myxococcia</taxon>
        <taxon>Myxococcales</taxon>
        <taxon>Cystobacterineae</taxon>
        <taxon>Archangiaceae</taxon>
        <taxon>Archangium</taxon>
    </lineage>
</organism>
<dbReference type="InterPro" id="IPR008538">
    <property type="entry name" value="Uma2"/>
</dbReference>
<dbReference type="PANTHER" id="PTHR34107:SF4">
    <property type="entry name" value="SLL1222 PROTEIN"/>
    <property type="match status" value="1"/>
</dbReference>
<proteinExistence type="predicted"/>
<dbReference type="RefSeq" id="WP_043393624.1">
    <property type="nucleotide sequence ID" value="NZ_JPMI01000075.1"/>
</dbReference>
<dbReference type="InterPro" id="IPR011335">
    <property type="entry name" value="Restrct_endonuc-II-like"/>
</dbReference>
<protein>
    <recommendedName>
        <fullName evidence="1">Putative restriction endonuclease domain-containing protein</fullName>
    </recommendedName>
</protein>
<evidence type="ECO:0000259" key="1">
    <source>
        <dbReference type="Pfam" id="PF05685"/>
    </source>
</evidence>
<dbReference type="SUPFAM" id="SSF52980">
    <property type="entry name" value="Restriction endonuclease-like"/>
    <property type="match status" value="1"/>
</dbReference>
<evidence type="ECO:0000313" key="3">
    <source>
        <dbReference type="Proteomes" id="UP000028547"/>
    </source>
</evidence>
<sequence length="194" mass="21909">MGKGKRPATYEDIEALPPGWVGESIDDELYAFPRPSTWNLWAMSVLGARLGRTFGVGHGGRGGWWLVREPEWHFGRQVLVPDLAGWRYERAPGLFEQDAPFFDLTPDWVCEVLSPSTEALDREHKLRLYHQEGVSHAWLVDPRAHTLEVYRRGARGWRLTRYGGGEVVHAEPFDAEPLDLGRLWAPGSMPAPGP</sequence>
<dbReference type="Proteomes" id="UP000028547">
    <property type="component" value="Unassembled WGS sequence"/>
</dbReference>
<name>A0A084SWZ2_9BACT</name>
<comment type="caution">
    <text evidence="2">The sequence shown here is derived from an EMBL/GenBank/DDBJ whole genome shotgun (WGS) entry which is preliminary data.</text>
</comment>
<feature type="domain" description="Putative restriction endonuclease" evidence="1">
    <location>
        <begin position="10"/>
        <end position="172"/>
    </location>
</feature>
<reference evidence="2 3" key="1">
    <citation type="submission" date="2014-07" db="EMBL/GenBank/DDBJ databases">
        <title>Draft Genome Sequence of Gephyronic Acid Producer, Cystobacter violaceus Strain Cb vi76.</title>
        <authorList>
            <person name="Stevens D.C."/>
            <person name="Young J."/>
            <person name="Carmichael R."/>
            <person name="Tan J."/>
            <person name="Taylor R.E."/>
        </authorList>
    </citation>
    <scope>NUCLEOTIDE SEQUENCE [LARGE SCALE GENOMIC DNA]</scope>
    <source>
        <strain evidence="2 3">Cb vi76</strain>
    </source>
</reference>
<dbReference type="Pfam" id="PF05685">
    <property type="entry name" value="Uma2"/>
    <property type="match status" value="1"/>
</dbReference>